<evidence type="ECO:0000313" key="1">
    <source>
        <dbReference type="EMBL" id="KAH6941800.1"/>
    </source>
</evidence>
<accession>A0ACB7T4H0</accession>
<keyword evidence="2" id="KW-1185">Reference proteome</keyword>
<dbReference type="EMBL" id="CM023491">
    <property type="protein sequence ID" value="KAH6941800.1"/>
    <property type="molecule type" value="Genomic_DNA"/>
</dbReference>
<comment type="caution">
    <text evidence="1">The sequence shown here is derived from an EMBL/GenBank/DDBJ whole genome shotgun (WGS) entry which is preliminary data.</text>
</comment>
<dbReference type="Proteomes" id="UP000821845">
    <property type="component" value="Chromosome 11"/>
</dbReference>
<reference evidence="1" key="1">
    <citation type="submission" date="2020-05" db="EMBL/GenBank/DDBJ databases">
        <title>Large-scale comparative analyses of tick genomes elucidate their genetic diversity and vector capacities.</title>
        <authorList>
            <person name="Jia N."/>
            <person name="Wang J."/>
            <person name="Shi W."/>
            <person name="Du L."/>
            <person name="Sun Y."/>
            <person name="Zhan W."/>
            <person name="Jiang J."/>
            <person name="Wang Q."/>
            <person name="Zhang B."/>
            <person name="Ji P."/>
            <person name="Sakyi L.B."/>
            <person name="Cui X."/>
            <person name="Yuan T."/>
            <person name="Jiang B."/>
            <person name="Yang W."/>
            <person name="Lam T.T.-Y."/>
            <person name="Chang Q."/>
            <person name="Ding S."/>
            <person name="Wang X."/>
            <person name="Zhu J."/>
            <person name="Ruan X."/>
            <person name="Zhao L."/>
            <person name="Wei J."/>
            <person name="Que T."/>
            <person name="Du C."/>
            <person name="Cheng J."/>
            <person name="Dai P."/>
            <person name="Han X."/>
            <person name="Huang E."/>
            <person name="Gao Y."/>
            <person name="Liu J."/>
            <person name="Shao H."/>
            <person name="Ye R."/>
            <person name="Li L."/>
            <person name="Wei W."/>
            <person name="Wang X."/>
            <person name="Wang C."/>
            <person name="Yang T."/>
            <person name="Huo Q."/>
            <person name="Li W."/>
            <person name="Guo W."/>
            <person name="Chen H."/>
            <person name="Zhou L."/>
            <person name="Ni X."/>
            <person name="Tian J."/>
            <person name="Zhou Y."/>
            <person name="Sheng Y."/>
            <person name="Liu T."/>
            <person name="Pan Y."/>
            <person name="Xia L."/>
            <person name="Li J."/>
            <person name="Zhao F."/>
            <person name="Cao W."/>
        </authorList>
    </citation>
    <scope>NUCLEOTIDE SEQUENCE</scope>
    <source>
        <strain evidence="1">Hyas-2018</strain>
    </source>
</reference>
<organism evidence="1 2">
    <name type="scientific">Hyalomma asiaticum</name>
    <name type="common">Tick</name>
    <dbReference type="NCBI Taxonomy" id="266040"/>
    <lineage>
        <taxon>Eukaryota</taxon>
        <taxon>Metazoa</taxon>
        <taxon>Ecdysozoa</taxon>
        <taxon>Arthropoda</taxon>
        <taxon>Chelicerata</taxon>
        <taxon>Arachnida</taxon>
        <taxon>Acari</taxon>
        <taxon>Parasitiformes</taxon>
        <taxon>Ixodida</taxon>
        <taxon>Ixodoidea</taxon>
        <taxon>Ixodidae</taxon>
        <taxon>Hyalomminae</taxon>
        <taxon>Hyalomma</taxon>
    </lineage>
</organism>
<protein>
    <submittedName>
        <fullName evidence="1">Uncharacterized protein</fullName>
    </submittedName>
</protein>
<sequence>MRKDLPCRTSGRSRGAAAGAGCGRRVEPAAATPDGRRPSGRRGDRLRYPCHRLDQAADRRLSRYTTWRRTNGRPRSCRPCAGELFLRMMSGVTLPLISTSVVAALGSSRPPVLGRVGLCALSLSLLCKCLAAAGALGLAAFLSPGNTVRLDVVEAARLNTSLSSVAVGRLLDFVDTTDEMALTGRSGSPGPDPVFASLENANLMGVLCFSVMLGLVLSAFRDEQNVVLNVFVSLSNTLMTATHMLLWFAPIGLCSASMSLVLAAGDWQALTGDLSMYAMAFVAAVALHGLLVLPTMYLLLTRHQLGPFFRNMVYPMSVALGTSSSSATVPTLIVALERGLRMDPRLARFLAPVGATVNMDGTAIYFIVTVLFFAQKNAIVLTLGQHLVVGLMCSLATLSTSPSPQAGRVVLVHLMTSLGIPPDGVGVLLYTDWIMNRLSTAVNVLGDAVVASGTQQLCRASLQGPPGRDEAD</sequence>
<evidence type="ECO:0000313" key="2">
    <source>
        <dbReference type="Proteomes" id="UP000821845"/>
    </source>
</evidence>
<proteinExistence type="predicted"/>
<gene>
    <name evidence="1" type="ORF">HPB50_023606</name>
</gene>
<name>A0ACB7T4H0_HYAAI</name>